<dbReference type="Proteomes" id="UP000683422">
    <property type="component" value="Segment"/>
</dbReference>
<dbReference type="GeneID" id="80020457"/>
<evidence type="ECO:0000313" key="3">
    <source>
        <dbReference type="Proteomes" id="UP000683422"/>
    </source>
</evidence>
<evidence type="ECO:0000256" key="1">
    <source>
        <dbReference type="SAM" id="MobiDB-lite"/>
    </source>
</evidence>
<evidence type="ECO:0000313" key="2">
    <source>
        <dbReference type="EMBL" id="QWS68162.1"/>
    </source>
</evidence>
<dbReference type="RefSeq" id="YP_010755786.1">
    <property type="nucleotide sequence ID" value="NC_073474.1"/>
</dbReference>
<dbReference type="EMBL" id="MZ028627">
    <property type="protein sequence ID" value="QWS68162.1"/>
    <property type="molecule type" value="Genomic_DNA"/>
</dbReference>
<feature type="compositionally biased region" description="Basic and acidic residues" evidence="1">
    <location>
        <begin position="257"/>
        <end position="270"/>
    </location>
</feature>
<protein>
    <submittedName>
        <fullName evidence="2">RepA-like replication initiator</fullName>
    </submittedName>
</protein>
<gene>
    <name evidence="2" type="primary">45</name>
    <name evidence="2" type="ORF">SEA_VANLEE_45</name>
</gene>
<sequence length="270" mass="30834">MPGRVLRQCPRQRALRSAERVNARGGFVSSILRKDSLPANNYTILSNAMLRDSRLSLKARGLLGYLCSHSEGWEISVESLARDNNCGEAQVKSALAELRDVGYLRLDRHTDRGRVTHWEYVLLDPTVPHVEKQLVAPPHVGNRHAKEDYLSEDHLEEHMSADADACAPARPAKKWANYTPDFEEWWAQYPRRVGKRKAFEAYERARHRLGAAAAETLLRAIQKYALAVKDLDERYIPHAATWLNRDGWDDEMPATRGPKEDPRTGYLVER</sequence>
<dbReference type="KEGG" id="vg:80020457"/>
<name>A0A8F2DAB9_9CAUD</name>
<keyword evidence="3" id="KW-1185">Reference proteome</keyword>
<organism evidence="2 3">
    <name type="scientific">Gordonia phage VanLee</name>
    <dbReference type="NCBI Taxonomy" id="2845816"/>
    <lineage>
        <taxon>Viruses</taxon>
        <taxon>Duplodnaviria</taxon>
        <taxon>Heunggongvirae</taxon>
        <taxon>Uroviricota</taxon>
        <taxon>Caudoviricetes</taxon>
        <taxon>Kruegerviridae</taxon>
        <taxon>Vanleevirus</taxon>
        <taxon>Vanleevirus vanlee</taxon>
    </lineage>
</organism>
<dbReference type="Pfam" id="PF13730">
    <property type="entry name" value="HTH_36"/>
    <property type="match status" value="1"/>
</dbReference>
<reference evidence="2" key="1">
    <citation type="submission" date="2021-04" db="EMBL/GenBank/DDBJ databases">
        <authorList>
            <person name="Barnhill K.B."/>
            <person name="Biggs A.M."/>
            <person name="Bland J."/>
            <person name="Choudhary H.M."/>
            <person name="Crogan R.E."/>
            <person name="Finocchiaro A.B."/>
            <person name="Franco V."/>
            <person name="Fuller T.A."/>
            <person name="Hanwacker C.G."/>
            <person name="Howard Z.E."/>
            <person name="Iqbal M."/>
            <person name="Mathew A.M."/>
            <person name="Miller S."/>
            <person name="Padhye S."/>
            <person name="Rainey E."/>
            <person name="Rodriguez A."/>
            <person name="Stewart E."/>
            <person name="Otero L.A."/>
            <person name="Chase M.A."/>
            <person name="Pollenz R.S."/>
            <person name="Garlena R.A."/>
            <person name="Russell D.A."/>
            <person name="Jacobs-Sera D."/>
            <person name="Hatfull G.F."/>
        </authorList>
    </citation>
    <scope>NUCLEOTIDE SEQUENCE</scope>
</reference>
<proteinExistence type="predicted"/>
<accession>A0A8F2DAB9</accession>
<feature type="region of interest" description="Disordered" evidence="1">
    <location>
        <begin position="248"/>
        <end position="270"/>
    </location>
</feature>